<evidence type="ECO:0000256" key="1">
    <source>
        <dbReference type="ARBA" id="ARBA00022552"/>
    </source>
</evidence>
<feature type="transmembrane region" description="Helical" evidence="5">
    <location>
        <begin position="67"/>
        <end position="85"/>
    </location>
</feature>
<keyword evidence="4" id="KW-0949">S-adenosyl-L-methionine</keyword>
<dbReference type="PANTHER" id="PTHR10920">
    <property type="entry name" value="RIBOSOMAL RNA METHYLTRANSFERASE"/>
    <property type="match status" value="1"/>
</dbReference>
<keyword evidence="5" id="KW-0472">Membrane</keyword>
<dbReference type="GO" id="GO:0008650">
    <property type="term" value="F:rRNA (uridine-2'-O-)-methyltransferase activity"/>
    <property type="evidence" value="ECO:0007669"/>
    <property type="project" value="TreeGrafter"/>
</dbReference>
<evidence type="ECO:0000313" key="7">
    <source>
        <dbReference type="EMBL" id="BAS01578.1"/>
    </source>
</evidence>
<feature type="transmembrane region" description="Helical" evidence="5">
    <location>
        <begin position="36"/>
        <end position="55"/>
    </location>
</feature>
<keyword evidence="5" id="KW-0812">Transmembrane</keyword>
<evidence type="ECO:0000259" key="6">
    <source>
        <dbReference type="Pfam" id="PF01728"/>
    </source>
</evidence>
<keyword evidence="2 7" id="KW-0489">Methyltransferase</keyword>
<keyword evidence="5" id="KW-1133">Transmembrane helix</keyword>
<evidence type="ECO:0000256" key="2">
    <source>
        <dbReference type="ARBA" id="ARBA00022603"/>
    </source>
</evidence>
<reference evidence="7" key="1">
    <citation type="journal article" date="2015" name="Genome Biol. Evol.">
        <title>Nucleomorph Genome Sequences of Two Chlorarachniophytes, Amorphochlora amoebiformis and Lotharella vacuolata.</title>
        <authorList>
            <person name="Suzuki S."/>
            <person name="Shirato S."/>
            <person name="Hirakawa Y."/>
            <person name="Ishida K."/>
        </authorList>
    </citation>
    <scope>NUCLEOTIDE SEQUENCE</scope>
    <source>
        <strain evidence="7">CCMP240</strain>
    </source>
</reference>
<dbReference type="EMBL" id="AB996600">
    <property type="protein sequence ID" value="BAS01578.1"/>
    <property type="molecule type" value="Genomic_DNA"/>
</dbReference>
<dbReference type="GO" id="GO:0005730">
    <property type="term" value="C:nucleolus"/>
    <property type="evidence" value="ECO:0007669"/>
    <property type="project" value="TreeGrafter"/>
</dbReference>
<protein>
    <submittedName>
        <fullName evidence="7">SAM-dependent methyltransferase</fullName>
    </submittedName>
</protein>
<dbReference type="GO" id="GO:0000463">
    <property type="term" value="P:maturation of LSU-rRNA from tricistronic rRNA transcript (SSU-rRNA, 5.8S rRNA, LSU-rRNA)"/>
    <property type="evidence" value="ECO:0007669"/>
    <property type="project" value="TreeGrafter"/>
</dbReference>
<keyword evidence="7" id="KW-0542">Nucleomorph</keyword>
<dbReference type="AlphaFoldDB" id="A0A0H5BHG0"/>
<geneLocation type="nucleomorph" evidence="7"/>
<dbReference type="PANTHER" id="PTHR10920:SF13">
    <property type="entry name" value="PRE-RRNA 2'-O-RIBOSE RNA METHYLTRANSFERASE FTSJ3"/>
    <property type="match status" value="1"/>
</dbReference>
<proteinExistence type="predicted"/>
<keyword evidence="1" id="KW-0698">rRNA processing</keyword>
<dbReference type="Gene3D" id="3.40.50.150">
    <property type="entry name" value="Vaccinia Virus protein VP39"/>
    <property type="match status" value="1"/>
</dbReference>
<evidence type="ECO:0000256" key="4">
    <source>
        <dbReference type="ARBA" id="ARBA00022691"/>
    </source>
</evidence>
<dbReference type="GO" id="GO:0000466">
    <property type="term" value="P:maturation of 5.8S rRNA from tricistronic rRNA transcript (SSU-rRNA, 5.8S rRNA, LSU-rRNA)"/>
    <property type="evidence" value="ECO:0007669"/>
    <property type="project" value="TreeGrafter"/>
</dbReference>
<sequence length="270" mass="32094">MDKFQILSKINNYRTRASFKLIQIDKKINFLRFSHAMIDLCCAPGYNLLIIGGWLQICKKKSHTNALILGIDIVKISFLQGIYFFKKNIIYNKTIELIKHNFSSIFFETILHDGSPNIGTDKNLDYYNQNKLSFISLKYCVLLLSSFGIFVTKFFFSKDIYKYLFIIKKIFFSIIIYKPTTSRYSSSEIYIICLALRDLKINRDFFKKIFQRENKFFLLSNHIKKISKKYQKNIILKYNFKNSQLCNLITHISKCLKRKDFKNLKLLIFQ</sequence>
<dbReference type="InterPro" id="IPR029063">
    <property type="entry name" value="SAM-dependent_MTases_sf"/>
</dbReference>
<dbReference type="SUPFAM" id="SSF53335">
    <property type="entry name" value="S-adenosyl-L-methionine-dependent methyltransferases"/>
    <property type="match status" value="1"/>
</dbReference>
<dbReference type="Pfam" id="PF01728">
    <property type="entry name" value="FtsJ"/>
    <property type="match status" value="1"/>
</dbReference>
<name>A0A0H5BHG0_9EUKA</name>
<evidence type="ECO:0000256" key="3">
    <source>
        <dbReference type="ARBA" id="ARBA00022679"/>
    </source>
</evidence>
<dbReference type="GO" id="GO:0016435">
    <property type="term" value="F:rRNA (guanine) methyltransferase activity"/>
    <property type="evidence" value="ECO:0007669"/>
    <property type="project" value="TreeGrafter"/>
</dbReference>
<gene>
    <name evidence="7" type="primary">sbp1</name>
</gene>
<evidence type="ECO:0000256" key="5">
    <source>
        <dbReference type="SAM" id="Phobius"/>
    </source>
</evidence>
<dbReference type="GO" id="GO:0030687">
    <property type="term" value="C:preribosome, large subunit precursor"/>
    <property type="evidence" value="ECO:0007669"/>
    <property type="project" value="TreeGrafter"/>
</dbReference>
<dbReference type="InterPro" id="IPR050082">
    <property type="entry name" value="RNA_methyltr_RlmE"/>
</dbReference>
<feature type="domain" description="Ribosomal RNA methyltransferase FtsJ" evidence="6">
    <location>
        <begin position="13"/>
        <end position="194"/>
    </location>
</feature>
<organism evidence="7">
    <name type="scientific">Lotharella vacuolata</name>
    <dbReference type="NCBI Taxonomy" id="74820"/>
    <lineage>
        <taxon>Eukaryota</taxon>
        <taxon>Sar</taxon>
        <taxon>Rhizaria</taxon>
        <taxon>Cercozoa</taxon>
        <taxon>Chlorarachniophyceae</taxon>
        <taxon>Lotharella</taxon>
    </lineage>
</organism>
<dbReference type="InterPro" id="IPR002877">
    <property type="entry name" value="RNA_MeTrfase_FtsJ_dom"/>
</dbReference>
<keyword evidence="3 7" id="KW-0808">Transferase</keyword>
<accession>A0A0H5BHG0</accession>
<feature type="transmembrane region" description="Helical" evidence="5">
    <location>
        <begin position="132"/>
        <end position="154"/>
    </location>
</feature>